<dbReference type="Proteomes" id="UP000826014">
    <property type="component" value="Chromosome"/>
</dbReference>
<evidence type="ECO:0000313" key="2">
    <source>
        <dbReference type="EMBL" id="QYF49371.1"/>
    </source>
</evidence>
<sequence>MGYDAGVLQDEKTPTWLFQESYDHFLESWKTPQSWMKTSCVWFSRILATQLGWENMQKYLSLLEYGNSNLWANSKKVP</sequence>
<accession>A0ABX8V2F9</accession>
<proteinExistence type="predicted"/>
<name>A0ABX8V2F9_9BACT</name>
<dbReference type="Gene3D" id="3.40.710.10">
    <property type="entry name" value="DD-peptidase/beta-lactamase superfamily"/>
    <property type="match status" value="1"/>
</dbReference>
<organism evidence="2 3">
    <name type="scientific">Candidatus Rhabdochlamydia oedothoracis</name>
    <dbReference type="NCBI Taxonomy" id="2720720"/>
    <lineage>
        <taxon>Bacteria</taxon>
        <taxon>Pseudomonadati</taxon>
        <taxon>Chlamydiota</taxon>
        <taxon>Chlamydiia</taxon>
        <taxon>Parachlamydiales</taxon>
        <taxon>Candidatus Rhabdochlamydiaceae</taxon>
        <taxon>Candidatus Rhabdochlamydia</taxon>
    </lineage>
</organism>
<gene>
    <name evidence="2" type="ORF">RHABOEDO_001700</name>
</gene>
<dbReference type="InterPro" id="IPR001460">
    <property type="entry name" value="PCN-bd_Tpept"/>
</dbReference>
<keyword evidence="2" id="KW-0378">Hydrolase</keyword>
<dbReference type="InterPro" id="IPR012338">
    <property type="entry name" value="Beta-lactam/transpept-like"/>
</dbReference>
<evidence type="ECO:0000313" key="3">
    <source>
        <dbReference type="Proteomes" id="UP000826014"/>
    </source>
</evidence>
<evidence type="ECO:0000259" key="1">
    <source>
        <dbReference type="Pfam" id="PF00905"/>
    </source>
</evidence>
<dbReference type="EMBL" id="CP075587">
    <property type="protein sequence ID" value="QYF49371.1"/>
    <property type="molecule type" value="Genomic_DNA"/>
</dbReference>
<dbReference type="Pfam" id="PF00905">
    <property type="entry name" value="Transpeptidase"/>
    <property type="match status" value="1"/>
</dbReference>
<dbReference type="EC" id="3.5.2.6" evidence="2"/>
<protein>
    <submittedName>
        <fullName evidence="2">Beta-lactamase OXA-18</fullName>
        <ecNumber evidence="2">3.5.2.6</ecNumber>
    </submittedName>
</protein>
<feature type="domain" description="Penicillin-binding protein transpeptidase" evidence="1">
    <location>
        <begin position="1"/>
        <end position="68"/>
    </location>
</feature>
<dbReference type="GO" id="GO:0008800">
    <property type="term" value="F:beta-lactamase activity"/>
    <property type="evidence" value="ECO:0007669"/>
    <property type="project" value="UniProtKB-EC"/>
</dbReference>
<reference evidence="2 3" key="1">
    <citation type="journal article" date="2022" name="bioRxiv">
        <title>Ecology and evolution of chlamydial symbionts of arthropods.</title>
        <authorList>
            <person name="Halter T."/>
            <person name="Koestlbacher S."/>
            <person name="Collingro A."/>
            <person name="Sixt B.S."/>
            <person name="Toenshoff E.R."/>
            <person name="Hendrickx F."/>
            <person name="Kostanjsek R."/>
            <person name="Horn M."/>
        </authorList>
    </citation>
    <scope>NUCLEOTIDE SEQUENCE [LARGE SCALE GENOMIC DNA]</scope>
    <source>
        <strain evidence="2">W744xW776</strain>
    </source>
</reference>
<keyword evidence="3" id="KW-1185">Reference proteome</keyword>